<comment type="similarity">
    <text evidence="1">Belongs to the transferase hexapeptide repeat family.</text>
</comment>
<dbReference type="Pfam" id="PF00132">
    <property type="entry name" value="Hexapep"/>
    <property type="match status" value="1"/>
</dbReference>
<dbReference type="CDD" id="cd03357">
    <property type="entry name" value="LbH_MAT_GAT"/>
    <property type="match status" value="1"/>
</dbReference>
<dbReference type="SMART" id="SM01266">
    <property type="entry name" value="Mac"/>
    <property type="match status" value="1"/>
</dbReference>
<dbReference type="AlphaFoldDB" id="A0A9P7B331"/>
<evidence type="ECO:0000313" key="5">
    <source>
        <dbReference type="Proteomes" id="UP000777482"/>
    </source>
</evidence>
<evidence type="ECO:0000256" key="2">
    <source>
        <dbReference type="ARBA" id="ARBA00022679"/>
    </source>
</evidence>
<protein>
    <submittedName>
        <fullName evidence="4">Maltose acetyltransferase</fullName>
    </submittedName>
</protein>
<keyword evidence="5" id="KW-1185">Reference proteome</keyword>
<dbReference type="OrthoDB" id="25818at2759"/>
<dbReference type="Pfam" id="PF12464">
    <property type="entry name" value="Mac"/>
    <property type="match status" value="1"/>
</dbReference>
<evidence type="ECO:0000259" key="3">
    <source>
        <dbReference type="SMART" id="SM01266"/>
    </source>
</evidence>
<gene>
    <name evidence="4" type="primary">CAS91_1</name>
    <name evidence="4" type="ORF">C6P46_000570</name>
</gene>
<keyword evidence="2" id="KW-0808">Transferase</keyword>
<evidence type="ECO:0000256" key="1">
    <source>
        <dbReference type="ARBA" id="ARBA00007274"/>
    </source>
</evidence>
<name>A0A9P7B331_RHOMI</name>
<dbReference type="Proteomes" id="UP000777482">
    <property type="component" value="Unassembled WGS sequence"/>
</dbReference>
<dbReference type="SUPFAM" id="SSF51161">
    <property type="entry name" value="Trimeric LpxA-like enzymes"/>
    <property type="match status" value="1"/>
</dbReference>
<dbReference type="GO" id="GO:0016407">
    <property type="term" value="F:acetyltransferase activity"/>
    <property type="evidence" value="ECO:0007669"/>
    <property type="project" value="InterPro"/>
</dbReference>
<comment type="caution">
    <text evidence="4">The sequence shown here is derived from an EMBL/GenBank/DDBJ whole genome shotgun (WGS) entry which is preliminary data.</text>
</comment>
<sequence>MSGSNGNVTWNGIDLAENRRRMVRGELYTAFVPDLTKERRAASQACAAYNRLATEVSRREQVKLFKKIVTSTPDLPPAKDDPDEDEAQLTAFPWAEPPFKVDYCGRISIGENSFFNFNFIVLNTCEVRIGSRCLFGPNVSLFAGTHPLDPAVRNGTAGPEGGGPITIGDDCWFGGNVTVLPNVTVGRGVTVGAGSVVTKSVPPFAVVVGNPARIVRKIESEWADEHFAAHPEEQWEMPPKKQ</sequence>
<dbReference type="PANTHER" id="PTHR23416">
    <property type="entry name" value="SIALIC ACID SYNTHASE-RELATED"/>
    <property type="match status" value="1"/>
</dbReference>
<dbReference type="InterPro" id="IPR011004">
    <property type="entry name" value="Trimer_LpxA-like_sf"/>
</dbReference>
<dbReference type="InterPro" id="IPR001451">
    <property type="entry name" value="Hexapep"/>
</dbReference>
<dbReference type="Gene3D" id="2.160.10.10">
    <property type="entry name" value="Hexapeptide repeat proteins"/>
    <property type="match status" value="1"/>
</dbReference>
<dbReference type="PANTHER" id="PTHR23416:SF54">
    <property type="entry name" value="ACETYLTRANSFERASE, CYSE_LACA_LPXA_NODL FAMILY (AFU_ORTHOLOGUE AFUA_2G08430)-RELATED"/>
    <property type="match status" value="1"/>
</dbReference>
<dbReference type="GO" id="GO:0008374">
    <property type="term" value="F:O-acyltransferase activity"/>
    <property type="evidence" value="ECO:0007669"/>
    <property type="project" value="TreeGrafter"/>
</dbReference>
<feature type="domain" description="Maltose/galactoside acetyltransferase" evidence="3">
    <location>
        <begin position="19"/>
        <end position="74"/>
    </location>
</feature>
<reference evidence="4 5" key="1">
    <citation type="submission" date="2020-11" db="EMBL/GenBank/DDBJ databases">
        <title>Kefir isolates.</title>
        <authorList>
            <person name="Marcisauskas S."/>
            <person name="Kim Y."/>
            <person name="Blasche S."/>
        </authorList>
    </citation>
    <scope>NUCLEOTIDE SEQUENCE [LARGE SCALE GENOMIC DNA]</scope>
    <source>
        <strain evidence="4 5">KR</strain>
    </source>
</reference>
<accession>A0A9P7B331</accession>
<dbReference type="InterPro" id="IPR024688">
    <property type="entry name" value="Mac_dom"/>
</dbReference>
<dbReference type="EMBL" id="PUHQ01000109">
    <property type="protein sequence ID" value="KAG0655865.1"/>
    <property type="molecule type" value="Genomic_DNA"/>
</dbReference>
<proteinExistence type="inferred from homology"/>
<evidence type="ECO:0000313" key="4">
    <source>
        <dbReference type="EMBL" id="KAG0655865.1"/>
    </source>
</evidence>
<organism evidence="4 5">
    <name type="scientific">Rhodotorula mucilaginosa</name>
    <name type="common">Yeast</name>
    <name type="synonym">Rhodotorula rubra</name>
    <dbReference type="NCBI Taxonomy" id="5537"/>
    <lineage>
        <taxon>Eukaryota</taxon>
        <taxon>Fungi</taxon>
        <taxon>Dikarya</taxon>
        <taxon>Basidiomycota</taxon>
        <taxon>Pucciniomycotina</taxon>
        <taxon>Microbotryomycetes</taxon>
        <taxon>Sporidiobolales</taxon>
        <taxon>Sporidiobolaceae</taxon>
        <taxon>Rhodotorula</taxon>
    </lineage>
</organism>
<dbReference type="InterPro" id="IPR051159">
    <property type="entry name" value="Hexapeptide_acetyltransf"/>
</dbReference>